<comment type="caution">
    <text evidence="2">The sequence shown here is derived from an EMBL/GenBank/DDBJ whole genome shotgun (WGS) entry which is preliminary data.</text>
</comment>
<feature type="signal peptide" evidence="1">
    <location>
        <begin position="1"/>
        <end position="17"/>
    </location>
</feature>
<sequence>MILSLCLCLLSIGIVYGERCDLNGRDKTYFYYDERARTCFAYPIECDASLQVFQILYETEEECTLSNMGSRSDICNSDETCYTTDNFGWCCSNIAFEGDGAETGKFNYTGIGGEGIHTYEKASTDMPLIAPVDCNEDGMRSGVEVSNIL</sequence>
<proteinExistence type="predicted"/>
<dbReference type="Proteomes" id="UP000218231">
    <property type="component" value="Unassembled WGS sequence"/>
</dbReference>
<protein>
    <recommendedName>
        <fullName evidence="4">BPTI/Kunitz inhibitor domain-containing protein</fullName>
    </recommendedName>
</protein>
<dbReference type="OrthoDB" id="5805119at2759"/>
<evidence type="ECO:0000313" key="2">
    <source>
        <dbReference type="EMBL" id="PAV71865.1"/>
    </source>
</evidence>
<keyword evidence="3" id="KW-1185">Reference proteome</keyword>
<accession>A0A2A2KD47</accession>
<evidence type="ECO:0000256" key="1">
    <source>
        <dbReference type="SAM" id="SignalP"/>
    </source>
</evidence>
<evidence type="ECO:0000313" key="3">
    <source>
        <dbReference type="Proteomes" id="UP000218231"/>
    </source>
</evidence>
<evidence type="ECO:0008006" key="4">
    <source>
        <dbReference type="Google" id="ProtNLM"/>
    </source>
</evidence>
<gene>
    <name evidence="2" type="ORF">WR25_12484</name>
</gene>
<keyword evidence="1" id="KW-0732">Signal</keyword>
<dbReference type="EMBL" id="LIAE01008909">
    <property type="protein sequence ID" value="PAV71865.1"/>
    <property type="molecule type" value="Genomic_DNA"/>
</dbReference>
<organism evidence="2 3">
    <name type="scientific">Diploscapter pachys</name>
    <dbReference type="NCBI Taxonomy" id="2018661"/>
    <lineage>
        <taxon>Eukaryota</taxon>
        <taxon>Metazoa</taxon>
        <taxon>Ecdysozoa</taxon>
        <taxon>Nematoda</taxon>
        <taxon>Chromadorea</taxon>
        <taxon>Rhabditida</taxon>
        <taxon>Rhabditina</taxon>
        <taxon>Rhabditomorpha</taxon>
        <taxon>Rhabditoidea</taxon>
        <taxon>Rhabditidae</taxon>
        <taxon>Diploscapter</taxon>
    </lineage>
</organism>
<dbReference type="AlphaFoldDB" id="A0A2A2KD47"/>
<reference evidence="2 3" key="1">
    <citation type="journal article" date="2017" name="Curr. Biol.">
        <title>Genome architecture and evolution of a unichromosomal asexual nematode.</title>
        <authorList>
            <person name="Fradin H."/>
            <person name="Zegar C."/>
            <person name="Gutwein M."/>
            <person name="Lucas J."/>
            <person name="Kovtun M."/>
            <person name="Corcoran D."/>
            <person name="Baugh L.R."/>
            <person name="Kiontke K."/>
            <person name="Gunsalus K."/>
            <person name="Fitch D.H."/>
            <person name="Piano F."/>
        </authorList>
    </citation>
    <scope>NUCLEOTIDE SEQUENCE [LARGE SCALE GENOMIC DNA]</scope>
    <source>
        <strain evidence="2">PF1309</strain>
    </source>
</reference>
<feature type="chain" id="PRO_5012200824" description="BPTI/Kunitz inhibitor domain-containing protein" evidence="1">
    <location>
        <begin position="18"/>
        <end position="149"/>
    </location>
</feature>
<name>A0A2A2KD47_9BILA</name>